<evidence type="ECO:0000313" key="3">
    <source>
        <dbReference type="EMBL" id="RGQ06613.1"/>
    </source>
</evidence>
<evidence type="ECO:0000313" key="4">
    <source>
        <dbReference type="Proteomes" id="UP000284662"/>
    </source>
</evidence>
<comment type="caution">
    <text evidence="3">The sequence shown here is derived from an EMBL/GenBank/DDBJ whole genome shotgun (WGS) entry which is preliminary data.</text>
</comment>
<evidence type="ECO:0000256" key="2">
    <source>
        <dbReference type="SAM" id="Phobius"/>
    </source>
</evidence>
<keyword evidence="2" id="KW-1133">Transmembrane helix</keyword>
<dbReference type="Pfam" id="PF11283">
    <property type="entry name" value="DUF3084"/>
    <property type="match status" value="1"/>
</dbReference>
<proteinExistence type="predicted"/>
<accession>A0A411ZUV9</accession>
<keyword evidence="1" id="KW-0175">Coiled coil</keyword>
<feature type="coiled-coil region" evidence="1">
    <location>
        <begin position="77"/>
        <end position="202"/>
    </location>
</feature>
<keyword evidence="2" id="KW-0472">Membrane</keyword>
<gene>
    <name evidence="3" type="ORF">DWZ11_03990</name>
</gene>
<keyword evidence="2" id="KW-0812">Transmembrane</keyword>
<dbReference type="AlphaFoldDB" id="A0A411ZUV9"/>
<dbReference type="EMBL" id="QRST01000005">
    <property type="protein sequence ID" value="RGQ06613.1"/>
    <property type="molecule type" value="Genomic_DNA"/>
</dbReference>
<reference evidence="3 4" key="1">
    <citation type="submission" date="2018-08" db="EMBL/GenBank/DDBJ databases">
        <title>A genome reference for cultivated species of the human gut microbiota.</title>
        <authorList>
            <person name="Zou Y."/>
            <person name="Xue W."/>
            <person name="Luo G."/>
        </authorList>
    </citation>
    <scope>NUCLEOTIDE SEQUENCE [LARGE SCALE GENOMIC DNA]</scope>
    <source>
        <strain evidence="3 4">AF29-2</strain>
    </source>
</reference>
<feature type="transmembrane region" description="Helical" evidence="2">
    <location>
        <begin position="6"/>
        <end position="24"/>
    </location>
</feature>
<dbReference type="InterPro" id="IPR021435">
    <property type="entry name" value="DUF3084"/>
</dbReference>
<evidence type="ECO:0000256" key="1">
    <source>
        <dbReference type="SAM" id="Coils"/>
    </source>
</evidence>
<dbReference type="RefSeq" id="WP_117976306.1">
    <property type="nucleotide sequence ID" value="NZ_QRST01000005.1"/>
</dbReference>
<protein>
    <submittedName>
        <fullName evidence="3">DUF3084 domain-containing protein</fullName>
    </submittedName>
</protein>
<name>A0A411ZUV9_9FIRM</name>
<organism evidence="3 4">
    <name type="scientific">Megamonas rupellensis</name>
    <dbReference type="NCBI Taxonomy" id="491921"/>
    <lineage>
        <taxon>Bacteria</taxon>
        <taxon>Bacillati</taxon>
        <taxon>Bacillota</taxon>
        <taxon>Negativicutes</taxon>
        <taxon>Selenomonadales</taxon>
        <taxon>Selenomonadaceae</taxon>
        <taxon>Megamonas</taxon>
    </lineage>
</organism>
<dbReference type="Proteomes" id="UP000284662">
    <property type="component" value="Unassembled WGS sequence"/>
</dbReference>
<feature type="transmembrane region" description="Helical" evidence="2">
    <location>
        <begin position="45"/>
        <end position="66"/>
    </location>
</feature>
<sequence>MYGIMLIVVLVLTGGVIAFIGDRLGSKVGKKKLSLFGLRPRHTSILVTIITGILITTVTFGILAIASKDVRTALFGMNKLKAELNEKQSMLEEASGALVNVKNDLNTTKEEYAKSKKDLEETQEDLEIAQQAAELLRQEQVALQNRNQELWSDNQTLIENNQSLAHNNQFLLANNESLKADNLELEKTNSDLQEGIENIRERPIIYRVGELLASGVIKKTDDPVKIQNDLNQIIALANSKIIDRLGTEGSKDGVWIYPIEYQKAMDRLKQAKGDTVIRLIVAANLVKGDPVLTELEMHPNRVVYQENEFVYQKIYNVPIDGSNSEMLISDFLRNVNMTAINNGILPNPLTGTVGVINGNQIYAIEKALAENRGKDVLISAFAAADTEVLGPLRLHIYLKNETEQEINHE</sequence>